<dbReference type="GO" id="GO:0016020">
    <property type="term" value="C:membrane"/>
    <property type="evidence" value="ECO:0007669"/>
    <property type="project" value="UniProtKB-SubCell"/>
</dbReference>
<dbReference type="SUPFAM" id="SSF56112">
    <property type="entry name" value="Protein kinase-like (PK-like)"/>
    <property type="match status" value="1"/>
</dbReference>
<comment type="subcellular location">
    <subcellularLocation>
        <location evidence="1">Membrane</location>
        <topology evidence="1">Single-pass type I membrane protein</topology>
    </subcellularLocation>
</comment>
<feature type="transmembrane region" description="Helical" evidence="11">
    <location>
        <begin position="33"/>
        <end position="58"/>
    </location>
</feature>
<dbReference type="Gene3D" id="1.10.510.10">
    <property type="entry name" value="Transferase(Phosphotransferase) domain 1"/>
    <property type="match status" value="1"/>
</dbReference>
<dbReference type="InterPro" id="IPR011009">
    <property type="entry name" value="Kinase-like_dom_sf"/>
</dbReference>
<evidence type="ECO:0000256" key="1">
    <source>
        <dbReference type="ARBA" id="ARBA00004479"/>
    </source>
</evidence>
<dbReference type="InterPro" id="IPR001245">
    <property type="entry name" value="Ser-Thr/Tyr_kinase_cat_dom"/>
</dbReference>
<evidence type="ECO:0000259" key="12">
    <source>
        <dbReference type="PROSITE" id="PS50011"/>
    </source>
</evidence>
<keyword evidence="8" id="KW-0675">Receptor</keyword>
<feature type="compositionally biased region" description="Polar residues" evidence="10">
    <location>
        <begin position="419"/>
        <end position="428"/>
    </location>
</feature>
<sequence length="428" mass="47926">MQHQHPYSYCKNAAAAIGVNPRRSKKASRTIKVAIVLGIVGGIVGVFAALGLVLLVLLKIAEKKRAMKPPRKLIAENASTGFSDLLANARYISQTMRLGALGLPQYRPFALEELEEATHNFNPSLLMGENFHGKLYRGRLEDGTSAVIRCLEFEWRYAIQDLKPHLELLSKLRHRHLVSLLGHCIDYDVDGSTVKRIFLIFEYVSNGTLRSNLSERMTGEVLTWPERLGVLIGVARGILFLHTGVVPGIFHNNLKITNVLLDQNLVSKLKGYNLPMLAEDMDEFEAKAERHNPVQKEPEYLRRRKLADKGDIYDFGLILLETIVGRAPSIENQETDIVQELLNFVTDEESRRQLVDPIISSTSVDESLATVIEITCKCLSKEPASRPSVEDVLWNLQYAAQVQDTSGGDLQGDDDSPDHFSTSLKSRR</sequence>
<feature type="region of interest" description="Disordered" evidence="10">
    <location>
        <begin position="404"/>
        <end position="428"/>
    </location>
</feature>
<name>D5A815_PICSI</name>
<reference evidence="13" key="1">
    <citation type="submission" date="2010-04" db="EMBL/GenBank/DDBJ databases">
        <authorList>
            <person name="Reid K.E."/>
            <person name="Liao N."/>
            <person name="Chan S."/>
            <person name="Docking R."/>
            <person name="Taylor G."/>
            <person name="Moore R."/>
            <person name="Mayo M."/>
            <person name="Munro S."/>
            <person name="King J."/>
            <person name="Yanchuk A."/>
            <person name="Holt R."/>
            <person name="Jones S."/>
            <person name="Marra M."/>
            <person name="Ritland C.E."/>
            <person name="Ritland K."/>
            <person name="Bohlmann J."/>
        </authorList>
    </citation>
    <scope>NUCLEOTIDE SEQUENCE</scope>
    <source>
        <tissue evidence="13">Buds collected with no treatment. Collection October 2007</tissue>
    </source>
</reference>
<evidence type="ECO:0000256" key="2">
    <source>
        <dbReference type="ARBA" id="ARBA00022614"/>
    </source>
</evidence>
<dbReference type="PANTHER" id="PTHR48006">
    <property type="entry name" value="LEUCINE-RICH REPEAT-CONTAINING PROTEIN DDB_G0281931-RELATED"/>
    <property type="match status" value="1"/>
</dbReference>
<evidence type="ECO:0000313" key="13">
    <source>
        <dbReference type="EMBL" id="ADE75684.1"/>
    </source>
</evidence>
<dbReference type="EMBL" id="BT122295">
    <property type="protein sequence ID" value="ADE75684.1"/>
    <property type="molecule type" value="mRNA"/>
</dbReference>
<dbReference type="InterPro" id="IPR051824">
    <property type="entry name" value="LRR_Rcpt-Like_S/T_Kinase"/>
</dbReference>
<dbReference type="PANTHER" id="PTHR48006:SF84">
    <property type="entry name" value="REPEAT TRANSMEMBRANE PROTEIN KINASE, PUTATIVE, EXPRESSED-RELATED"/>
    <property type="match status" value="1"/>
</dbReference>
<dbReference type="Pfam" id="PF07714">
    <property type="entry name" value="PK_Tyr_Ser-Thr"/>
    <property type="match status" value="1"/>
</dbReference>
<dbReference type="GO" id="GO:0005524">
    <property type="term" value="F:ATP binding"/>
    <property type="evidence" value="ECO:0007669"/>
    <property type="project" value="InterPro"/>
</dbReference>
<keyword evidence="6 11" id="KW-1133">Transmembrane helix</keyword>
<dbReference type="InterPro" id="IPR000719">
    <property type="entry name" value="Prot_kinase_dom"/>
</dbReference>
<dbReference type="FunFam" id="1.10.510.10:FF:000431">
    <property type="entry name" value="Putative inactive leucine-rich repeat receptor-like protein kinase"/>
    <property type="match status" value="1"/>
</dbReference>
<accession>D5A815</accession>
<dbReference type="PROSITE" id="PS50011">
    <property type="entry name" value="PROTEIN_KINASE_DOM"/>
    <property type="match status" value="1"/>
</dbReference>
<keyword evidence="3 11" id="KW-0812">Transmembrane</keyword>
<evidence type="ECO:0000256" key="8">
    <source>
        <dbReference type="ARBA" id="ARBA00023170"/>
    </source>
</evidence>
<protein>
    <recommendedName>
        <fullName evidence="12">Protein kinase domain-containing protein</fullName>
    </recommendedName>
</protein>
<evidence type="ECO:0000256" key="10">
    <source>
        <dbReference type="SAM" id="MobiDB-lite"/>
    </source>
</evidence>
<evidence type="ECO:0000256" key="6">
    <source>
        <dbReference type="ARBA" id="ARBA00022989"/>
    </source>
</evidence>
<proteinExistence type="evidence at transcript level"/>
<evidence type="ECO:0000256" key="9">
    <source>
        <dbReference type="ARBA" id="ARBA00023180"/>
    </source>
</evidence>
<keyword evidence="5" id="KW-0677">Repeat</keyword>
<organism evidence="13">
    <name type="scientific">Picea sitchensis</name>
    <name type="common">Sitka spruce</name>
    <name type="synonym">Pinus sitchensis</name>
    <dbReference type="NCBI Taxonomy" id="3332"/>
    <lineage>
        <taxon>Eukaryota</taxon>
        <taxon>Viridiplantae</taxon>
        <taxon>Streptophyta</taxon>
        <taxon>Embryophyta</taxon>
        <taxon>Tracheophyta</taxon>
        <taxon>Spermatophyta</taxon>
        <taxon>Pinopsida</taxon>
        <taxon>Pinidae</taxon>
        <taxon>Conifers I</taxon>
        <taxon>Pinales</taxon>
        <taxon>Pinaceae</taxon>
        <taxon>Picea</taxon>
    </lineage>
</organism>
<feature type="domain" description="Protein kinase" evidence="12">
    <location>
        <begin position="121"/>
        <end position="399"/>
    </location>
</feature>
<dbReference type="Gene3D" id="3.30.200.20">
    <property type="entry name" value="Phosphorylase Kinase, domain 1"/>
    <property type="match status" value="1"/>
</dbReference>
<evidence type="ECO:0000256" key="4">
    <source>
        <dbReference type="ARBA" id="ARBA00022729"/>
    </source>
</evidence>
<keyword evidence="9" id="KW-0325">Glycoprotein</keyword>
<keyword evidence="4" id="KW-0732">Signal</keyword>
<keyword evidence="7 11" id="KW-0472">Membrane</keyword>
<evidence type="ECO:0000256" key="5">
    <source>
        <dbReference type="ARBA" id="ARBA00022737"/>
    </source>
</evidence>
<evidence type="ECO:0000256" key="11">
    <source>
        <dbReference type="SAM" id="Phobius"/>
    </source>
</evidence>
<keyword evidence="2" id="KW-0433">Leucine-rich repeat</keyword>
<dbReference type="GO" id="GO:0004672">
    <property type="term" value="F:protein kinase activity"/>
    <property type="evidence" value="ECO:0007669"/>
    <property type="project" value="InterPro"/>
</dbReference>
<evidence type="ECO:0000256" key="3">
    <source>
        <dbReference type="ARBA" id="ARBA00022692"/>
    </source>
</evidence>
<evidence type="ECO:0000256" key="7">
    <source>
        <dbReference type="ARBA" id="ARBA00023136"/>
    </source>
</evidence>
<dbReference type="AlphaFoldDB" id="D5A815"/>